<name>A0A6I4MVK8_9ACTN</name>
<proteinExistence type="predicted"/>
<accession>A0A6I4MVK8</accession>
<reference evidence="2" key="1">
    <citation type="submission" date="2019-12" db="EMBL/GenBank/DDBJ databases">
        <title>Actinomadura physcomitrii sp. nov., a novel actinomycete isolated from moss [Physcomitrium sphaericum (Ludw) Fuernr].</title>
        <authorList>
            <person name="Zhuang X."/>
        </authorList>
    </citation>
    <scope>NUCLEOTIDE SEQUENCE [LARGE SCALE GENOMIC DNA]</scope>
    <source>
        <strain evidence="2">LD22</strain>
    </source>
</reference>
<evidence type="ECO:0000313" key="3">
    <source>
        <dbReference type="Proteomes" id="UP000462055"/>
    </source>
</evidence>
<feature type="region of interest" description="Disordered" evidence="1">
    <location>
        <begin position="62"/>
        <end position="91"/>
    </location>
</feature>
<evidence type="ECO:0000256" key="1">
    <source>
        <dbReference type="SAM" id="MobiDB-lite"/>
    </source>
</evidence>
<keyword evidence="3" id="KW-1185">Reference proteome</keyword>
<comment type="caution">
    <text evidence="2">The sequence shown here is derived from an EMBL/GenBank/DDBJ whole genome shotgun (WGS) entry which is preliminary data.</text>
</comment>
<dbReference type="Proteomes" id="UP000462055">
    <property type="component" value="Unassembled WGS sequence"/>
</dbReference>
<evidence type="ECO:0000313" key="2">
    <source>
        <dbReference type="EMBL" id="MWA06366.1"/>
    </source>
</evidence>
<protein>
    <submittedName>
        <fullName evidence="2">Uncharacterized protein</fullName>
    </submittedName>
</protein>
<dbReference type="EMBL" id="WBMS02000050">
    <property type="protein sequence ID" value="MWA06366.1"/>
    <property type="molecule type" value="Genomic_DNA"/>
</dbReference>
<organism evidence="2 3">
    <name type="scientific">Actinomadura physcomitrii</name>
    <dbReference type="NCBI Taxonomy" id="2650748"/>
    <lineage>
        <taxon>Bacteria</taxon>
        <taxon>Bacillati</taxon>
        <taxon>Actinomycetota</taxon>
        <taxon>Actinomycetes</taxon>
        <taxon>Streptosporangiales</taxon>
        <taxon>Thermomonosporaceae</taxon>
        <taxon>Actinomadura</taxon>
    </lineage>
</organism>
<dbReference type="RefSeq" id="WP_151598820.1">
    <property type="nucleotide sequence ID" value="NZ_WBMS02000050.1"/>
</dbReference>
<gene>
    <name evidence="2" type="ORF">F8568_039690</name>
</gene>
<dbReference type="AlphaFoldDB" id="A0A6I4MVK8"/>
<sequence length="99" mass="10218">MLLFEAEVPGDALGPVLAALGGLGAAAVEPAPGPGGWTIKGEIPAGRAREAEAALPALARGEGTWWSEPSGERRVTAPSRPRTGADPLDRAAYLRHLNR</sequence>